<dbReference type="PROSITE" id="PS50027">
    <property type="entry name" value="EGF_LAM_2"/>
    <property type="match status" value="7"/>
</dbReference>
<dbReference type="SMART" id="SM00181">
    <property type="entry name" value="EGF"/>
    <property type="match status" value="9"/>
</dbReference>
<feature type="disulfide bond" evidence="9">
    <location>
        <begin position="452"/>
        <end position="461"/>
    </location>
</feature>
<dbReference type="PRINTS" id="PR00011">
    <property type="entry name" value="EGFLAMININ"/>
</dbReference>
<feature type="disulfide bond" evidence="9">
    <location>
        <begin position="997"/>
        <end position="1006"/>
    </location>
</feature>
<dbReference type="PROSITE" id="PS51117">
    <property type="entry name" value="LAMININ_NTER"/>
    <property type="match status" value="1"/>
</dbReference>
<keyword evidence="10" id="KW-0175">Coiled coil</keyword>
<evidence type="ECO:0000256" key="8">
    <source>
        <dbReference type="ARBA" id="ARBA00023292"/>
    </source>
</evidence>
<dbReference type="PROSITE" id="PS51115">
    <property type="entry name" value="LAMININ_IVA"/>
    <property type="match status" value="1"/>
</dbReference>
<keyword evidence="16" id="KW-1185">Reference proteome</keyword>
<evidence type="ECO:0000256" key="3">
    <source>
        <dbReference type="ARBA" id="ARBA00022729"/>
    </source>
</evidence>
<keyword evidence="6 9" id="KW-1015">Disulfide bond</keyword>
<feature type="disulfide bond" evidence="9">
    <location>
        <begin position="950"/>
        <end position="959"/>
    </location>
</feature>
<evidence type="ECO:0000256" key="9">
    <source>
        <dbReference type="PROSITE-ProRule" id="PRU00460"/>
    </source>
</evidence>
<dbReference type="RefSeq" id="XP_017554270.1">
    <property type="nucleotide sequence ID" value="XM_017698781.2"/>
</dbReference>
<dbReference type="PROSITE" id="PS00022">
    <property type="entry name" value="EGF_1"/>
    <property type="match status" value="1"/>
</dbReference>
<dbReference type="SMART" id="SM00136">
    <property type="entry name" value="LamNT"/>
    <property type="match status" value="1"/>
</dbReference>
<keyword evidence="3 11" id="KW-0732">Signal</keyword>
<evidence type="ECO:0000256" key="4">
    <source>
        <dbReference type="ARBA" id="ARBA00022737"/>
    </source>
</evidence>
<dbReference type="FunFam" id="2.60.120.260:FF:000018">
    <property type="entry name" value="Laminin subunit gamma 1"/>
    <property type="match status" value="1"/>
</dbReference>
<evidence type="ECO:0000259" key="12">
    <source>
        <dbReference type="PROSITE" id="PS50027"/>
    </source>
</evidence>
<dbReference type="Gene3D" id="2.60.120.260">
    <property type="entry name" value="Galactose-binding domain-like"/>
    <property type="match status" value="1"/>
</dbReference>
<dbReference type="InterPro" id="IPR000034">
    <property type="entry name" value="Laminin_IV"/>
</dbReference>
<feature type="chain" id="PRO_5017290519" description="Laminin, gamma 3" evidence="11">
    <location>
        <begin position="26"/>
        <end position="1652"/>
    </location>
</feature>
<dbReference type="Ensembl" id="ENSPNAT00000036551.2">
    <property type="protein sequence ID" value="ENSPNAP00000012533.1"/>
    <property type="gene ID" value="ENSPNAG00000018368.2"/>
</dbReference>
<comment type="function">
    <text evidence="1">Binding to cells via a high affinity receptor, laminin is thought to mediate the attachment, migration and organization of cells into tissues during embryonic development by interacting with other extracellular matrix components.</text>
</comment>
<feature type="disulfide bond" evidence="9">
    <location>
        <begin position="844"/>
        <end position="853"/>
    </location>
</feature>
<dbReference type="InterPro" id="IPR002049">
    <property type="entry name" value="LE_dom"/>
</dbReference>
<dbReference type="PANTHER" id="PTHR10574:SF240">
    <property type="entry name" value="LAMININ SUBUNIT GAMMA-3"/>
    <property type="match status" value="1"/>
</dbReference>
<feature type="domain" description="Laminin EGF-like" evidence="12">
    <location>
        <begin position="385"/>
        <end position="431"/>
    </location>
</feature>
<dbReference type="InterPro" id="IPR050440">
    <property type="entry name" value="Laminin/Netrin_ECM"/>
</dbReference>
<keyword evidence="5" id="KW-0272">Extracellular matrix</keyword>
<dbReference type="Pfam" id="PF00053">
    <property type="entry name" value="EGF_laminin"/>
    <property type="match status" value="11"/>
</dbReference>
<sequence>MHSTPLSIPISLLFLLVLSNSCVLAGMDSCYNEEGTPSRCMPKFENAAFNRTVIVSNVCGTPPEDYCMQTGSTRSCRHCDASDLGRNHNATYLTDFHTDEEPTWWQSQTMFYGVQYPNSVNLTLHLGKAFEITYVRLKFYTSRPESFAIYKRTSETAPWQPYQYYSASCHKTYRRDSKGFIRPGEEERTALCTDEFSDISPLTGGNVAFSTLEGRPSAYNFDQSLALQEWVTATDLLITLNRLNTFGDEFFKDAKVLRSYFYAISDFSVGGRCKCNGHASECVPNQNGHLVCACEHHTAGMDCQHCAPFYQDRPWARATADSANQCVMCNCSRRADECEFDAEQYRSTGSGGRCIGCRENTAGPHCERCRENFYRPSPQLPCYNCSCNTMGSVSLQCDEEGVCACRPSVMGVKCDVCKAGFHSLGPGGCRLCECDERGSVGVCSAEDGICHCKPNVEGYSCDRCKPGSFNLQPDNPDGCQTCFCFGHSLACSSSSHHVALNITSDFLEDPDGWVGEFAEHEQSSLLWKEGEVYLLPYNEEDAGYYKAPEKFIGNQLLSYGQRLSLSFTAEASELLPRSVTVLLEGSGLSVSASLYSEKDLERGPGHTPHNTFILRLSEKEVNPALTPFEFRRMLSNLTALRISNAGGQNYTSQLSRVSMTSAVTTAYPSHAPSGPLASWVEVCVCPPGFVGQFCELCAPDFTRETPNAGPFSRCVPCNCNHHGTCHPETGVCDCTDYTTGPSCERCQDGYYGNPLTGSPNDCLPCPCPDRTACAQVPETGDVVCTNCPANQRGTRCELCEDGYYGNPLGWDGEVRPCVRCECNGNIDPNAVGVCDHVTGRCLKCLGHTTGDRCERCQAGYYGNALDRTLRPSQKCKSCGCNPAGTSLSSSQCDSDTGRCLCLSHVTGRDCGQCEAGYFNLQPGVGCERCNCNPIGSSSPACHPITGQCLCRTGVEGKQCDVCRMGFFGFSSRGCRACNCDPMGSTSMQCHSNGTCPCRQGFVGYKCDKCELNYYLNRVTQQCEECPVCYSLIRDQASKLKTKLQDLERLLSNYDCRKYRPRSYIQPHHMHQHQQNVLENQVHDHQGEDYLPNALEDFLAIQEAREVFMRQFSQLETSAQTLQLQLRNFAIAVNCSLVEEGGRGGKEEEERMGANECRALVNTFVIVTNAQAQLQKMTFDLNSLVVPFVIPKGPTQWNALVNESEALVKSHTEMATRIEELAGEALKVSNRTYSMLMSLLEDNSTELHLQDLTQQLSEMQQLKENLTLQANDTLAAHLSVQKQHADAKAILLNITSTLPELHKNNTSITSTVAETNSTSSSQQLSEADSTATQATQLIQSLDLANRTVELDLMVQLKEQEVNKTRDKMESQTDNSRKNLKTIQEFHQLSALAQGLKEAALSSVVQGKKTESETFSLRRNLEGIHQEWPVLRTQTKAALKRERIMEEKMLTEVKKKVKQAERALRPLLENATLASDTVAQTEDTANSVAKDAKASVSRGKHARRASAQLNSAVNTAVQQLAEQESAVMQVQANMHMDKADVSLESVKDSMETAKTQLEAFTHTLADLLSNLESNDAVEKYDRVLNDTATRLLVLRASVESPVLGGKIQKLRSAAEEQQKQLLQLDQNLKDIQEERDSLTDIVQNLPKECPQRGH</sequence>
<feature type="disulfide bond" evidence="9">
    <location>
        <begin position="734"/>
        <end position="743"/>
    </location>
</feature>
<dbReference type="FunFam" id="2.10.25.10:FF:000166">
    <property type="entry name" value="laminin subunit gamma-1"/>
    <property type="match status" value="1"/>
</dbReference>
<dbReference type="FunFam" id="2.10.25.10:FF:000067">
    <property type="entry name" value="Laminin subunit gamma 1"/>
    <property type="match status" value="1"/>
</dbReference>
<name>A0A3B4CMF3_PYGNA</name>
<feature type="disulfide bond" evidence="9">
    <location>
        <begin position="929"/>
        <end position="941"/>
    </location>
</feature>
<dbReference type="CTD" id="10319"/>
<dbReference type="FunFam" id="2.10.25.10:FF:000163">
    <property type="entry name" value="laminin subunit gamma-1"/>
    <property type="match status" value="1"/>
</dbReference>
<feature type="disulfide bond" evidence="9">
    <location>
        <begin position="901"/>
        <end position="910"/>
    </location>
</feature>
<feature type="domain" description="Laminin EGF-like" evidence="12">
    <location>
        <begin position="717"/>
        <end position="764"/>
    </location>
</feature>
<feature type="domain" description="Laminin EGF-like" evidence="12">
    <location>
        <begin position="820"/>
        <end position="877"/>
    </location>
</feature>
<evidence type="ECO:0000256" key="7">
    <source>
        <dbReference type="ARBA" id="ARBA00023180"/>
    </source>
</evidence>
<evidence type="ECO:0000313" key="16">
    <source>
        <dbReference type="Proteomes" id="UP001501920"/>
    </source>
</evidence>
<dbReference type="Proteomes" id="UP001501920">
    <property type="component" value="Chromosome 23"/>
</dbReference>
<dbReference type="GO" id="GO:0008045">
    <property type="term" value="P:motor neuron axon guidance"/>
    <property type="evidence" value="ECO:0007669"/>
    <property type="project" value="Ensembl"/>
</dbReference>
<reference evidence="15" key="2">
    <citation type="submission" date="2025-08" db="UniProtKB">
        <authorList>
            <consortium name="Ensembl"/>
        </authorList>
    </citation>
    <scope>IDENTIFICATION</scope>
</reference>
<comment type="subcellular location">
    <subcellularLocation>
        <location evidence="2">Secreted</location>
        <location evidence="2">Extracellular space</location>
        <location evidence="2">Extracellular matrix</location>
        <location evidence="2">Basement membrane</location>
    </subcellularLocation>
</comment>
<protein>
    <recommendedName>
        <fullName evidence="17">Laminin, gamma 3</fullName>
    </recommendedName>
</protein>
<evidence type="ECO:0000259" key="13">
    <source>
        <dbReference type="PROSITE" id="PS51115"/>
    </source>
</evidence>
<feature type="coiled-coil region" evidence="10">
    <location>
        <begin position="1029"/>
        <end position="1056"/>
    </location>
</feature>
<dbReference type="GeneTree" id="ENSGT00940000166104"/>
<evidence type="ECO:0000256" key="5">
    <source>
        <dbReference type="ARBA" id="ARBA00022869"/>
    </source>
</evidence>
<keyword evidence="5" id="KW-0084">Basement membrane</keyword>
<dbReference type="Pfam" id="PF00055">
    <property type="entry name" value="Laminin_N"/>
    <property type="match status" value="1"/>
</dbReference>
<evidence type="ECO:0000256" key="6">
    <source>
        <dbReference type="ARBA" id="ARBA00023157"/>
    </source>
</evidence>
<proteinExistence type="predicted"/>
<evidence type="ECO:0000256" key="2">
    <source>
        <dbReference type="ARBA" id="ARBA00004302"/>
    </source>
</evidence>
<feature type="disulfide bond" evidence="9">
    <location>
        <begin position="931"/>
        <end position="948"/>
    </location>
</feature>
<evidence type="ECO:0000256" key="10">
    <source>
        <dbReference type="SAM" id="Coils"/>
    </source>
</evidence>
<feature type="disulfide bond" evidence="9">
    <location>
        <begin position="405"/>
        <end position="414"/>
    </location>
</feature>
<dbReference type="GO" id="GO:0009888">
    <property type="term" value="P:tissue development"/>
    <property type="evidence" value="ECO:0007669"/>
    <property type="project" value="TreeGrafter"/>
</dbReference>
<feature type="domain" description="Laminin EGF-like" evidence="12">
    <location>
        <begin position="878"/>
        <end position="928"/>
    </location>
</feature>
<dbReference type="Gene3D" id="2.10.25.10">
    <property type="entry name" value="Laminin"/>
    <property type="match status" value="9"/>
</dbReference>
<reference evidence="15 16" key="1">
    <citation type="submission" date="2020-10" db="EMBL/GenBank/DDBJ databases">
        <title>Pygocentrus nattereri (red-bellied piranha) genome, fPygNat1, primary haplotype.</title>
        <authorList>
            <person name="Myers G."/>
            <person name="Meyer A."/>
            <person name="Karagic N."/>
            <person name="Pippel M."/>
            <person name="Winkler S."/>
            <person name="Tracey A."/>
            <person name="Wood J."/>
            <person name="Formenti G."/>
            <person name="Howe K."/>
            <person name="Fedrigo O."/>
            <person name="Jarvis E.D."/>
        </authorList>
    </citation>
    <scope>NUCLEOTIDE SEQUENCE [LARGE SCALE GENOMIC DNA]</scope>
</reference>
<dbReference type="FunFam" id="2.10.25.10:FF:000074">
    <property type="entry name" value="Laminin subunit alpha"/>
    <property type="match status" value="1"/>
</dbReference>
<organism evidence="15 16">
    <name type="scientific">Pygocentrus nattereri</name>
    <name type="common">Red-bellied piranha</name>
    <dbReference type="NCBI Taxonomy" id="42514"/>
    <lineage>
        <taxon>Eukaryota</taxon>
        <taxon>Metazoa</taxon>
        <taxon>Chordata</taxon>
        <taxon>Craniata</taxon>
        <taxon>Vertebrata</taxon>
        <taxon>Euteleostomi</taxon>
        <taxon>Actinopterygii</taxon>
        <taxon>Neopterygii</taxon>
        <taxon>Teleostei</taxon>
        <taxon>Ostariophysi</taxon>
        <taxon>Characiformes</taxon>
        <taxon>Characoidei</taxon>
        <taxon>Pygocentrus</taxon>
    </lineage>
</organism>
<dbReference type="PANTHER" id="PTHR10574">
    <property type="entry name" value="NETRIN/LAMININ-RELATED"/>
    <property type="match status" value="1"/>
</dbReference>
<dbReference type="PROSITE" id="PS01248">
    <property type="entry name" value="EGF_LAM_1"/>
    <property type="match status" value="4"/>
</dbReference>
<evidence type="ECO:0000259" key="14">
    <source>
        <dbReference type="PROSITE" id="PS51117"/>
    </source>
</evidence>
<dbReference type="FunFam" id="2.10.25.10:FF:000407">
    <property type="entry name" value="Laminin subunit alpha-3"/>
    <property type="match status" value="1"/>
</dbReference>
<dbReference type="SMART" id="SM00281">
    <property type="entry name" value="LamB"/>
    <property type="match status" value="1"/>
</dbReference>
<dbReference type="OMA" id="GAQKTCT"/>
<evidence type="ECO:0008006" key="17">
    <source>
        <dbReference type="Google" id="ProtNLM"/>
    </source>
</evidence>
<reference evidence="15" key="3">
    <citation type="submission" date="2025-09" db="UniProtKB">
        <authorList>
            <consortium name="Ensembl"/>
        </authorList>
    </citation>
    <scope>IDENTIFICATION</scope>
</reference>
<dbReference type="Pfam" id="PF00052">
    <property type="entry name" value="Laminin_B"/>
    <property type="match status" value="1"/>
</dbReference>
<dbReference type="SUPFAM" id="SSF57196">
    <property type="entry name" value="EGF/Laminin"/>
    <property type="match status" value="10"/>
</dbReference>
<gene>
    <name evidence="15" type="primary">LAMC3</name>
</gene>
<feature type="coiled-coil region" evidence="10">
    <location>
        <begin position="1605"/>
        <end position="1639"/>
    </location>
</feature>
<keyword evidence="4" id="KW-0677">Repeat</keyword>
<feature type="disulfide bond" evidence="9">
    <location>
        <begin position="385"/>
        <end position="397"/>
    </location>
</feature>
<dbReference type="GO" id="GO:0009887">
    <property type="term" value="P:animal organ morphogenesis"/>
    <property type="evidence" value="ECO:0007669"/>
    <property type="project" value="TreeGrafter"/>
</dbReference>
<dbReference type="InterPro" id="IPR000742">
    <property type="entry name" value="EGF"/>
</dbReference>
<feature type="domain" description="Laminin EGF-like" evidence="12">
    <location>
        <begin position="432"/>
        <end position="481"/>
    </location>
</feature>
<dbReference type="CDD" id="cd00055">
    <property type="entry name" value="EGF_Lam"/>
    <property type="match status" value="9"/>
</dbReference>
<evidence type="ECO:0000256" key="1">
    <source>
        <dbReference type="ARBA" id="ARBA00002418"/>
    </source>
</evidence>
<feature type="domain" description="Laminin EGF-like" evidence="12">
    <location>
        <begin position="977"/>
        <end position="1024"/>
    </location>
</feature>
<dbReference type="GO" id="GO:0005576">
    <property type="term" value="C:extracellular region"/>
    <property type="evidence" value="ECO:0007669"/>
    <property type="project" value="UniProtKB-ARBA"/>
</dbReference>
<dbReference type="SMART" id="SM00180">
    <property type="entry name" value="EGF_Lam"/>
    <property type="match status" value="11"/>
</dbReference>
<dbReference type="OrthoDB" id="430826at2759"/>
<dbReference type="FunFam" id="2.10.25.10:FF:000188">
    <property type="entry name" value="Laminin subunit gamma 2"/>
    <property type="match status" value="1"/>
</dbReference>
<dbReference type="GO" id="GO:0005604">
    <property type="term" value="C:basement membrane"/>
    <property type="evidence" value="ECO:0007669"/>
    <property type="project" value="UniProtKB-SubCell"/>
</dbReference>
<keyword evidence="8 9" id="KW-0424">Laminin EGF-like domain</keyword>
<feature type="signal peptide" evidence="11">
    <location>
        <begin position="1"/>
        <end position="25"/>
    </location>
</feature>
<keyword evidence="5" id="KW-0964">Secreted</keyword>
<dbReference type="GeneID" id="108428056"/>
<evidence type="ECO:0000313" key="15">
    <source>
        <dbReference type="Ensembl" id="ENSPNAP00000012533.1"/>
    </source>
</evidence>
<dbReference type="FunFam" id="2.10.25.10:FF:000105">
    <property type="entry name" value="laminin subunit gamma-1"/>
    <property type="match status" value="2"/>
</dbReference>
<dbReference type="FunFam" id="2.10.25.10:FF:000051">
    <property type="entry name" value="Laminin subunit alpha 4"/>
    <property type="match status" value="1"/>
</dbReference>
<dbReference type="InterPro" id="IPR008211">
    <property type="entry name" value="Laminin_N"/>
</dbReference>
<accession>A0A3B4CMF3</accession>
<feature type="domain" description="Laminin N-terminal" evidence="14">
    <location>
        <begin position="36"/>
        <end position="272"/>
    </location>
</feature>
<feature type="disulfide bond" evidence="9">
    <location>
        <begin position="977"/>
        <end position="989"/>
    </location>
</feature>
<comment type="caution">
    <text evidence="9">Lacks conserved residue(s) required for the propagation of feature annotation.</text>
</comment>
<dbReference type="STRING" id="42514.ENSPNAP00000012533"/>
<feature type="domain" description="Laminin EGF-like" evidence="12">
    <location>
        <begin position="929"/>
        <end position="976"/>
    </location>
</feature>
<evidence type="ECO:0000256" key="11">
    <source>
        <dbReference type="SAM" id="SignalP"/>
    </source>
</evidence>
<keyword evidence="7" id="KW-0325">Glycoprotein</keyword>
<feature type="domain" description="Laminin IV type A" evidence="13">
    <location>
        <begin position="508"/>
        <end position="682"/>
    </location>
</feature>